<dbReference type="AlphaFoldDB" id="A0AAV0DKR7"/>
<feature type="domain" description="Ubiquitin-like" evidence="3">
    <location>
        <begin position="170"/>
        <end position="236"/>
    </location>
</feature>
<dbReference type="InterPro" id="IPR050158">
    <property type="entry name" value="Ubiquitin_ubiquitin-like"/>
</dbReference>
<evidence type="ECO:0000313" key="4">
    <source>
        <dbReference type="EMBL" id="CAH9103180.1"/>
    </source>
</evidence>
<feature type="domain" description="Ubiquitin-like" evidence="3">
    <location>
        <begin position="244"/>
        <end position="318"/>
    </location>
</feature>
<dbReference type="Proteomes" id="UP001152523">
    <property type="component" value="Unassembled WGS sequence"/>
</dbReference>
<sequence length="319" mass="35147">MSTRPNPNPQSNGEEDEEIDVSLRIIKTVSLKVNKCMTVGVVKALVCEKEGIPECMQELFYNGNHLKNDSKMVDHGISTNSTLNAYVSNTLPLNLTINIPRIRKTVLVQARSQDTVQNIKALIEARENIPSSCHSLVHAGNLLEEDKTLAFLEIRGGATLHVVFIPQGMFQISVKLLNGEVVKMQVNMRYTILDVKELLQSIAGSPVGVLTCDGKSLLDSMTLSQHRISSDSILEIAPPSAEVCQIFIKSGGKSTAFEVRLGDSVLHLKEMIGSRTGTPVHAQRLMFEGKMLEDEKDLASYGVRKDSNIHLSIWLIGKE</sequence>
<keyword evidence="1" id="KW-1017">Isopeptide bond</keyword>
<dbReference type="InterPro" id="IPR029071">
    <property type="entry name" value="Ubiquitin-like_domsf"/>
</dbReference>
<comment type="caution">
    <text evidence="4">The sequence shown here is derived from an EMBL/GenBank/DDBJ whole genome shotgun (WGS) entry which is preliminary data.</text>
</comment>
<dbReference type="Gene3D" id="3.10.20.90">
    <property type="entry name" value="Phosphatidylinositol 3-kinase Catalytic Subunit, Chain A, domain 1"/>
    <property type="match status" value="4"/>
</dbReference>
<dbReference type="Pfam" id="PF00240">
    <property type="entry name" value="ubiquitin"/>
    <property type="match status" value="4"/>
</dbReference>
<protein>
    <recommendedName>
        <fullName evidence="3">Ubiquitin-like domain-containing protein</fullName>
    </recommendedName>
</protein>
<dbReference type="PRINTS" id="PR00348">
    <property type="entry name" value="UBIQUITIN"/>
</dbReference>
<dbReference type="SUPFAM" id="SSF54236">
    <property type="entry name" value="Ubiquitin-like"/>
    <property type="match status" value="4"/>
</dbReference>
<evidence type="ECO:0000313" key="5">
    <source>
        <dbReference type="EMBL" id="CAH9133264.1"/>
    </source>
</evidence>
<organism evidence="4 6">
    <name type="scientific">Cuscuta epithymum</name>
    <dbReference type="NCBI Taxonomy" id="186058"/>
    <lineage>
        <taxon>Eukaryota</taxon>
        <taxon>Viridiplantae</taxon>
        <taxon>Streptophyta</taxon>
        <taxon>Embryophyta</taxon>
        <taxon>Tracheophyta</taxon>
        <taxon>Spermatophyta</taxon>
        <taxon>Magnoliopsida</taxon>
        <taxon>eudicotyledons</taxon>
        <taxon>Gunneridae</taxon>
        <taxon>Pentapetalae</taxon>
        <taxon>asterids</taxon>
        <taxon>lamiids</taxon>
        <taxon>Solanales</taxon>
        <taxon>Convolvulaceae</taxon>
        <taxon>Cuscuteae</taxon>
        <taxon>Cuscuta</taxon>
        <taxon>Cuscuta subgen. Cuscuta</taxon>
    </lineage>
</organism>
<dbReference type="EMBL" id="CAMAPF010000121">
    <property type="protein sequence ID" value="CAH9103180.1"/>
    <property type="molecule type" value="Genomic_DNA"/>
</dbReference>
<gene>
    <name evidence="4" type="ORF">CEPIT_LOCUS16328</name>
    <name evidence="5" type="ORF">CEPIT_LOCUS32813</name>
</gene>
<dbReference type="EMBL" id="CAMAPF010000975">
    <property type="protein sequence ID" value="CAH9133264.1"/>
    <property type="molecule type" value="Genomic_DNA"/>
</dbReference>
<feature type="domain" description="Ubiquitin-like" evidence="3">
    <location>
        <begin position="93"/>
        <end position="169"/>
    </location>
</feature>
<dbReference type="InterPro" id="IPR000626">
    <property type="entry name" value="Ubiquitin-like_dom"/>
</dbReference>
<evidence type="ECO:0000259" key="3">
    <source>
        <dbReference type="PROSITE" id="PS50053"/>
    </source>
</evidence>
<keyword evidence="2" id="KW-0832">Ubl conjugation</keyword>
<reference evidence="4" key="1">
    <citation type="submission" date="2022-07" db="EMBL/GenBank/DDBJ databases">
        <authorList>
            <person name="Macas J."/>
            <person name="Novak P."/>
            <person name="Neumann P."/>
        </authorList>
    </citation>
    <scope>NUCLEOTIDE SEQUENCE</scope>
</reference>
<evidence type="ECO:0000256" key="1">
    <source>
        <dbReference type="ARBA" id="ARBA00022499"/>
    </source>
</evidence>
<proteinExistence type="predicted"/>
<name>A0AAV0DKR7_9ASTE</name>
<dbReference type="SMART" id="SM00213">
    <property type="entry name" value="UBQ"/>
    <property type="match status" value="4"/>
</dbReference>
<dbReference type="PANTHER" id="PTHR10666">
    <property type="entry name" value="UBIQUITIN"/>
    <property type="match status" value="1"/>
</dbReference>
<dbReference type="CDD" id="cd17039">
    <property type="entry name" value="Ubl_ubiquitin_like"/>
    <property type="match status" value="4"/>
</dbReference>
<dbReference type="PROSITE" id="PS50053">
    <property type="entry name" value="UBIQUITIN_2"/>
    <property type="match status" value="4"/>
</dbReference>
<feature type="domain" description="Ubiquitin-like" evidence="3">
    <location>
        <begin position="19"/>
        <end position="88"/>
    </location>
</feature>
<dbReference type="InterPro" id="IPR019956">
    <property type="entry name" value="Ubiquitin_dom"/>
</dbReference>
<keyword evidence="6" id="KW-1185">Reference proteome</keyword>
<accession>A0AAV0DKR7</accession>
<evidence type="ECO:0000256" key="2">
    <source>
        <dbReference type="ARBA" id="ARBA00022843"/>
    </source>
</evidence>
<evidence type="ECO:0000313" key="6">
    <source>
        <dbReference type="Proteomes" id="UP001152523"/>
    </source>
</evidence>
<dbReference type="GO" id="GO:0003729">
    <property type="term" value="F:mRNA binding"/>
    <property type="evidence" value="ECO:0007669"/>
    <property type="project" value="UniProtKB-ARBA"/>
</dbReference>